<gene>
    <name evidence="8" type="ORF">PFDG_00085</name>
</gene>
<dbReference type="OrthoDB" id="10495164at2759"/>
<dbReference type="InterPro" id="IPR049158">
    <property type="entry name" value="PfEMP1_CIDRalpha1_dom"/>
</dbReference>
<feature type="compositionally biased region" description="Polar residues" evidence="2">
    <location>
        <begin position="1964"/>
        <end position="1975"/>
    </location>
</feature>
<dbReference type="FunFam" id="1.20.58.830:FF:000021">
    <property type="entry name" value="Erythrocyte membrane protein 1, PfEMP1"/>
    <property type="match status" value="1"/>
</dbReference>
<feature type="domain" description="Duffy-binding-like" evidence="3">
    <location>
        <begin position="581"/>
        <end position="724"/>
    </location>
</feature>
<dbReference type="Proteomes" id="UP000054282">
    <property type="component" value="Unassembled WGS sequence"/>
</dbReference>
<feature type="compositionally biased region" description="Basic and acidic residues" evidence="2">
    <location>
        <begin position="10"/>
        <end position="21"/>
    </location>
</feature>
<reference evidence="9" key="2">
    <citation type="submission" date="2006-09" db="EMBL/GenBank/DDBJ databases">
        <title>The genome sequence of Plasmodium falciparum Dd2.</title>
        <authorList>
            <consortium name="The Broad Institute Genome Sequencing Platform"/>
            <person name="Birren B."/>
            <person name="Lander E."/>
            <person name="Galagan J."/>
            <person name="Nusbaum C."/>
            <person name="Devon K."/>
            <person name="Henn M."/>
            <person name="Jaffe D."/>
            <person name="Butler J."/>
            <person name="Alvarez P."/>
            <person name="Gnerre S."/>
            <person name="Grabherr M."/>
            <person name="Kleber M."/>
            <person name="Mauceli E."/>
            <person name="Brockman W."/>
            <person name="MacCallum I.A."/>
            <person name="Rounsley S."/>
            <person name="Young S."/>
            <person name="LaButti K."/>
            <person name="Pushparaj V."/>
            <person name="DeCaprio D."/>
            <person name="Crawford M."/>
            <person name="Koehrsen M."/>
            <person name="Engels R."/>
            <person name="Montgomery P."/>
            <person name="Pearson M."/>
            <person name="Howarth C."/>
            <person name="Larson L."/>
            <person name="Luoma S."/>
            <person name="White J."/>
            <person name="Kodira C."/>
            <person name="Zeng Q."/>
            <person name="O'Leary S."/>
            <person name="Yandava C."/>
            <person name="Alvarado L."/>
            <person name="Wirth D."/>
            <person name="Volkman S."/>
            <person name="Hartl D."/>
        </authorList>
    </citation>
    <scope>NUCLEOTIDE SEQUENCE [LARGE SCALE GENOMIC DNA]</scope>
</reference>
<feature type="region of interest" description="Disordered" evidence="2">
    <location>
        <begin position="3653"/>
        <end position="3673"/>
    </location>
</feature>
<accession>A0A0L7LVT8</accession>
<dbReference type="Pfam" id="PF05424">
    <property type="entry name" value="Duffy_binding"/>
    <property type="match status" value="8"/>
</dbReference>
<dbReference type="InterPro" id="IPR054595">
    <property type="entry name" value="DBL_C"/>
</dbReference>
<feature type="region of interest" description="Disordered" evidence="2">
    <location>
        <begin position="1"/>
        <end position="21"/>
    </location>
</feature>
<feature type="region of interest" description="Disordered" evidence="2">
    <location>
        <begin position="1211"/>
        <end position="1230"/>
    </location>
</feature>
<dbReference type="KEGG" id="pfd:PFDG_00085"/>
<feature type="compositionally biased region" description="Basic and acidic residues" evidence="2">
    <location>
        <begin position="1211"/>
        <end position="1221"/>
    </location>
</feature>
<dbReference type="InterPro" id="IPR044932">
    <property type="entry name" value="PfEMP1_ATS_sf"/>
</dbReference>
<feature type="coiled-coil region" evidence="1">
    <location>
        <begin position="1736"/>
        <end position="1763"/>
    </location>
</feature>
<feature type="domain" description="Duffy-antigen binding" evidence="4">
    <location>
        <begin position="2124"/>
        <end position="2318"/>
    </location>
</feature>
<evidence type="ECO:0000256" key="1">
    <source>
        <dbReference type="SAM" id="Coils"/>
    </source>
</evidence>
<sequence length="3917" mass="457085">MGNAASSLEGDAKSPIIKESHKSARNVLERYAKNIRHPSKYAKEHVDSLKGDLTKAEFRGGPSTPVNKHNYYYPYPCNLDHKEHTNLRYDDVNLRHPCHGREQNRFDEDEESECGNKIRNYKRKNDAIACAPPRRRHMCDKNLEALNYINTQNIHDLLGNVLVTAKYEGESIVNNHPHKGTSDVCTALARSFADIGDIVRGIDMFKPNVHDKVEKGLREVFKKIHDEMEGEVKNYYNPDGSGNYYKLREAWWDVNRNKVWEAITCGALPKSAYFLQSEDNKQLFLYPKCGHNNKNDLPTNLDYVPQYLRWFDEWGEEFCRKRNIKLKKVKDSCCNDKERLYCCHDGYDCTTTIWKKGSLHLDNKCTDCLTKCKVFEVWLGNQQEAFKKQKEKYEKEIESYVSNDAKFVSNINSEYYKQFHDQLRDKNHNNLDTFLNLLNEGKYCKEKLKGESDITFTNSSDDKGIFYRSQYCQVCPDCGVKCDGTKYTHKSDNDRECVNNEDYKPPRGVKPTNITVLYSGNEQGDITQKLEDFCKSSTNYKDKNNQKWECYYKDENINRCKLEQNTEINKDNPKITSFHNFFELWVTYLLRDTIKWNDKLKTCINNTATHCIDECKRNCLCFDRWVKQKEEEWNSIKKLFTKKNNVPQPYYTNINNLFEGYFFKVMDKLDKNEAKWKELMENIKKKKSEFSNLENNRDYLENAIELLLDHLKETATICKDNNTNEACETSHNATTNPCVKPREGTQPTKNIKEIAQYFKRSAYEEARNRGLHKLKGKAHEGLYKRGGKGKDFKDNLCRIMIKHSNRNLAFSNGPCDGKGTGDGIQTRFVVGTEWEVDPEHMRKDHEDVIIPPRRRHICTSNLEHLQTDDHPLNDNIVADLVNNSFLGDVLLSAKYEANKIIRMYKEKNNLKGPKEVTDPKHQTTICRAIRYSFADIGDIIRGRDLWERNGDMVKLQGHLENVFGNIYKSLKGKGNDKYNDDAPKYLKLREDWWEANRAKVWEAMKCDIKYLKDKSGPQLTQSSYCGYSDHTPLDDYIPQKLRWMTEWAEWYCKVQKKEYDKLKEKCKECKDNGQGCTKESGRTCTKCTDACNEYNDIIGLWKEQWNIISDKYKELYEQTQMSVSNSGIEASSTAKNNIDRNVIEFLLELYEQNGGKSNKSGTSDQSAVIGTNTTYENVGAYLHDTGNFDDCQLQNEFCDEKSDGKDKKKYAFRDKPQDHDGACGCKSGSKPTRVQIKTKKKAEEKDTECKTVNDILKENDGKKQVGDCHPKMNRNGYPDWKCGNISLVEDPRVCMPPRRQKLCVHFLANDNEIKQLHSQVNLREAFIKSAAAETFFSWYYYKSKDGEGNERDKGLEEGKIPPAFLRSMFYTFGDYRDFLFGTDISKGHGEGSKLKKQIDSLFKNGDRKPPNGKTRQEWWTYHSHEIWEAMLCALVKIGAKKDDFTEKYGYNNVKFSDESTTLEEFAKRPQFLRWLTEWYDDYCYTRQKYLKDVQEKCKSNDQLKCDKECNNKCEDYEKYMKKKKEEWIPQDKYYKDERDKKRFDRQNIGVMVKDYTGTNATDYLNRKFTASCGDKPGSASVVQRNIQLLEKQAYYDADKHCGCTKFIENDDKYTNISSKDKCKGLVKEANTGAIKWQNKGPNNYNNLKELTEDVLFPSRRLRICFHALDGNYTDPEVKDENGLRKRLMEVAATEGYNLGQYYKEKKEKEKIKTSDAHKYSYEVPPCSAMKYSFYDLRDIILGIDNLEDEKQKTEENLKKIFNKNGTSVGKGSDSTTGNPGSTARKFFWNENKECVWNAMICGYKRGRDDGNSGNSARSDEDLKKCGSVPSDDDYPMGKNRDEGTAYQFLRWFAEWGEDFCKHKEKELEKLVGACNDYTCGDNEDKRKKCTDACTQYKKFISEWKPQYEKQIKKYGENKDKIYSEHPVAKDAKDAREYLDKQLKKICENKSGNCEYKCMKDVSTQSLTDGNSQNMPASLDDEPKEVEGKCNCQVSPGRPRVRRETPSPGAPLTAKATTSKKEAKRAPSTKPPKKVEKPRTEMRARKRTRRAAQQTQTRTARAAPQELTRTSTPTTTPSDVFTIVKSVLSKDPDRNGGIEKCYPKTNGQYPQWDCNPRKFKENENGPCMPPRRKKLCINNLQYLNNKIEKKNENDIKEAFIKCTAIETHFLWKRYKGNNDEVDEKLKDGDIPKDFIRIMFHTFGDYRDIFFGTDICKDKNIDTISQNVENLLKKKEDDISKNIDEVKRYYWEQYGPDIWKGMLYGLTYHLKGEDKNRIPEDSKYQYNKLKPDLEEFAKRPQFLRWFTEWAEDFCYHQAEEIKKLEEECNFNTCEQANVEKKKKCSQQCNRYKQFLRKWKAEYKRQNIKYEGLPDSINMINYKDAPEFFTEHCKNECSCFKEIRSTNIDDLFVKLPDQYKNKCYCPKQIPVHDNENIGKPVDNTVSVKKIIVEPKLLDKCPNENTNNDICNKYNTNRICGKKKNSNLIEHWYGKDMLIPPRRRNICLRNITGNQFYKTNNGKNKFINALLSAAVSEASFLTEIYKDKNEALQAIKYTFADIGDIIKGKDMMDDRAYQNIKVKLEKVLDKTQNDPEKSSEWWEENKKHVWHALLCGYKKAGGTIEPNDCNIPSEENTKQFLRWLIEWGRQACKEKSIKKRLVDEICNNSNARGRNSSNKLEQSSCKTIAMVYDNWNKYAYNSLVQLNKEYKRYIGTSSNSQKPTESSAEDYLKKTCNECDCSFSDIEKTYERSIKPDFEVLKDIVNKSHVPSHLEDIFNKYNGPYLNCPDSTLCIRYKNIPCFGRIHNDNEYWESTFVKNNKTTNKNVLVPPRRRHICLRIEPNKLRQLKKGDERFKDFIFSSAFSEAKRLKKVYKDDDRKLLRAMKYSFADIGNVVKGDDVMENLTSTYIEELFNNKYIGIDRESWWNENKYHVWESMLCGYREAGGEISEKENCRFPDIESVPQFFRWFIEWSEHYCRKYNDQYEKLWKACSTVDCTKEPRDSEKEKCKKACASFKTFVEGWKKQYDSQKNKFNTLKNEDTIKKTYNGIEHKEAHEYLVDECKGECDCIKDKTEYDANGNDLKVFDTPPKKQKDKCECVLRKKSACANNEVPKGRTQSQMTCDDLKNYSVKRWNHFTNINLMEEITNWEQHPEDKYYIPVRRKHLFLKNIDNLVNEYLRISHDHITEEKFDRALQKDAYNEAKKLYKFYRRKGIHSARTTSTEKNDEDIRKQRIEAMKRSYADYGDLVKGTTQYKNFDNYDNIKEMLKNIIENSKFNTFHDVKSPEDLWKKYKADIWNAMLCGYKDANSKNIIDENICNVPNNDETNEFLRWFIEWGEDFCKQRKEHVEELERGCKQCSVSDGPIGDGNKICNDKKNCDLCKTECTKYETWLINWKTQYKTQSKKYFDDKRKELYKSIDDVASSTQAYQYLGTQLQKLCKNGECKCMENASKQQKQSPHGSNDMPESLDEKPENVRDKCMCVRYKCSGLSVSDSGIPDGSAFGGGIPEGECTVFKGGLPKKIEPPQYDPTNDILKSTIPVATALALGSIAFLFIKKKPKSPVDLIRVLDIHKGDYGMPTLKSKNRYMSYRSGQYKGKTYIYMEGDSDSGHYYEDTTDITSSESEYEEMDINDIYVPGIPKYKTLIEVVLEPSKRDISSDDIPSDDTPSNDTPRTNRFIDDEWNELKHDFVSQYLPNTEPNNNYKSADIPMNTEPNTLYFDNPEKKPFIISIHDRDLYTGKEISYNINMSTNTNNDIPMNARNDSYRGIDLINDSLSGAKPIDIYDEVLKRKENQLFGTKHQKRWKKDNDGGNVPIDNRTLNTDVSIQIDMDHGKPKKEFTNMDTNVDTPTMDSILYDLERHNEPFYDIYDDDVYYDVNDDNKTSAHHNNLDVSSKVQIEMDVNTKLAKEKYPISDVWDI</sequence>
<feature type="domain" description="PfEMP1 CIDRalpha1" evidence="6">
    <location>
        <begin position="512"/>
        <end position="567"/>
    </location>
</feature>
<feature type="coiled-coil region" evidence="1">
    <location>
        <begin position="666"/>
        <end position="703"/>
    </location>
</feature>
<dbReference type="InterPro" id="IPR029211">
    <property type="entry name" value="PfEMP1_ATS"/>
</dbReference>
<feature type="domain" description="Duffy-antigen binding" evidence="4">
    <location>
        <begin position="1293"/>
        <end position="1499"/>
    </location>
</feature>
<feature type="region of interest" description="Disordered" evidence="2">
    <location>
        <begin position="1964"/>
        <end position="2076"/>
    </location>
</feature>
<feature type="region of interest" description="Disordered" evidence="2">
    <location>
        <begin position="1808"/>
        <end position="1839"/>
    </location>
</feature>
<evidence type="ECO:0000256" key="2">
    <source>
        <dbReference type="SAM" id="MobiDB-lite"/>
    </source>
</evidence>
<dbReference type="Gene3D" id="1.10.1900.40">
    <property type="entry name" value="Acidic terminal segments, variant surface antigen of PfEMP1"/>
    <property type="match status" value="1"/>
</dbReference>
<feature type="domain" description="Duffy-antigen binding" evidence="4">
    <location>
        <begin position="2824"/>
        <end position="2965"/>
    </location>
</feature>
<dbReference type="Gene3D" id="1.20.58.830">
    <property type="match status" value="8"/>
</dbReference>
<dbReference type="InterPro" id="IPR008602">
    <property type="entry name" value="Duffy-antigen-binding"/>
</dbReference>
<evidence type="ECO:0000259" key="3">
    <source>
        <dbReference type="Pfam" id="PF03011"/>
    </source>
</evidence>
<evidence type="ECO:0000259" key="6">
    <source>
        <dbReference type="Pfam" id="PF21807"/>
    </source>
</evidence>
<feature type="domain" description="Duffy-binding-like" evidence="7">
    <location>
        <begin position="313"/>
        <end position="469"/>
    </location>
</feature>
<evidence type="ECO:0000259" key="4">
    <source>
        <dbReference type="Pfam" id="PF05424"/>
    </source>
</evidence>
<evidence type="ECO:0000259" key="7">
    <source>
        <dbReference type="Pfam" id="PF22672"/>
    </source>
</evidence>
<feature type="domain" description="Duffy-antigen binding" evidence="4">
    <location>
        <begin position="3155"/>
        <end position="3325"/>
    </location>
</feature>
<feature type="domain" description="Plasmodium falciparum erythrocyte membrane protein 1 acidic terminal segment" evidence="5">
    <location>
        <begin position="3535"/>
        <end position="3802"/>
    </location>
</feature>
<dbReference type="Pfam" id="PF21807">
    <property type="entry name" value="PfEMP1_CIDRalpha1_dom"/>
    <property type="match status" value="1"/>
</dbReference>
<evidence type="ECO:0000313" key="9">
    <source>
        <dbReference type="Proteomes" id="UP000054282"/>
    </source>
</evidence>
<feature type="compositionally biased region" description="Basic and acidic residues" evidence="2">
    <location>
        <begin position="2032"/>
        <end position="2042"/>
    </location>
</feature>
<dbReference type="GO" id="GO:0046789">
    <property type="term" value="F:host cell surface receptor binding"/>
    <property type="evidence" value="ECO:0007669"/>
    <property type="project" value="InterPro"/>
</dbReference>
<evidence type="ECO:0000259" key="5">
    <source>
        <dbReference type="Pfam" id="PF15445"/>
    </source>
</evidence>
<feature type="domain" description="Duffy-antigen binding" evidence="4">
    <location>
        <begin position="2493"/>
        <end position="2617"/>
    </location>
</feature>
<dbReference type="EMBL" id="DS016062">
    <property type="protein sequence ID" value="KOB84767.1"/>
    <property type="molecule type" value="Genomic_DNA"/>
</dbReference>
<feature type="domain" description="Duffy-antigen binding" evidence="4">
    <location>
        <begin position="848"/>
        <end position="1042"/>
    </location>
</feature>
<dbReference type="Pfam" id="PF22672">
    <property type="entry name" value="DBL_C"/>
    <property type="match status" value="2"/>
</dbReference>
<feature type="compositionally biased region" description="Low complexity" evidence="2">
    <location>
        <begin position="2050"/>
        <end position="2076"/>
    </location>
</feature>
<protein>
    <submittedName>
        <fullName evidence="8">PfEMP1</fullName>
    </submittedName>
</protein>
<organism evidence="8 9">
    <name type="scientific">Plasmodium falciparum (isolate Dd2)</name>
    <dbReference type="NCBI Taxonomy" id="57267"/>
    <lineage>
        <taxon>Eukaryota</taxon>
        <taxon>Sar</taxon>
        <taxon>Alveolata</taxon>
        <taxon>Apicomplexa</taxon>
        <taxon>Aconoidasida</taxon>
        <taxon>Haemosporida</taxon>
        <taxon>Plasmodiidae</taxon>
        <taxon>Plasmodium</taxon>
        <taxon>Plasmodium (Laverania)</taxon>
    </lineage>
</organism>
<evidence type="ECO:0000313" key="8">
    <source>
        <dbReference type="EMBL" id="KOB84767.1"/>
    </source>
</evidence>
<reference evidence="9" key="1">
    <citation type="submission" date="2006-09" db="EMBL/GenBank/DDBJ databases">
        <title>Annotation of Plasmodium falciparum Dd2.</title>
        <authorList>
            <consortium name="The Broad Institute Genome Sequencing Platform"/>
            <person name="Volkman S.K."/>
            <person name="Neafsey D.E."/>
            <person name="Dash A.P."/>
            <person name="Chitnis C.E."/>
            <person name="Hartl D.L."/>
            <person name="Young S.K."/>
            <person name="Zeng Q."/>
            <person name="Koehrsen M."/>
            <person name="Alvarado L."/>
            <person name="Berlin A."/>
            <person name="Borenstein D."/>
            <person name="Chapman S.B."/>
            <person name="Chen Z."/>
            <person name="Engels R."/>
            <person name="Freedman E."/>
            <person name="Gellesch M."/>
            <person name="Goldberg J."/>
            <person name="Griggs A."/>
            <person name="Gujja S."/>
            <person name="Heilman E.R."/>
            <person name="Heiman D.I."/>
            <person name="Howarth C."/>
            <person name="Jen D."/>
            <person name="Larson L."/>
            <person name="Mehta T."/>
            <person name="Neiman D."/>
            <person name="Park D."/>
            <person name="Pearson M."/>
            <person name="Roberts A."/>
            <person name="Saif S."/>
            <person name="Shea T."/>
            <person name="Shenoy N."/>
            <person name="Sisk P."/>
            <person name="Stolte C."/>
            <person name="Sykes S."/>
            <person name="Walk T."/>
            <person name="White J."/>
            <person name="Yandava C."/>
            <person name="Haas B."/>
            <person name="Henn M.R."/>
            <person name="Nusbaum C."/>
            <person name="Birren B."/>
        </authorList>
    </citation>
    <scope>NUCLEOTIDE SEQUENCE [LARGE SCALE GENOMIC DNA]</scope>
</reference>
<dbReference type="Gene3D" id="1.20.58.1930">
    <property type="match status" value="1"/>
</dbReference>
<feature type="domain" description="Duffy-binding-like" evidence="7">
    <location>
        <begin position="3333"/>
        <end position="3446"/>
    </location>
</feature>
<feature type="domain" description="Duffy-antigen binding" evidence="4">
    <location>
        <begin position="1654"/>
        <end position="1827"/>
    </location>
</feature>
<dbReference type="InterPro" id="IPR004258">
    <property type="entry name" value="DBL"/>
</dbReference>
<dbReference type="OMA" id="KCKFCYE"/>
<dbReference type="GO" id="GO:0016020">
    <property type="term" value="C:membrane"/>
    <property type="evidence" value="ECO:0007669"/>
    <property type="project" value="InterPro"/>
</dbReference>
<dbReference type="Gene3D" id="1.20.1310.20">
    <property type="entry name" value="Duffy-antigen binding domain"/>
    <property type="match status" value="8"/>
</dbReference>
<feature type="compositionally biased region" description="Low complexity" evidence="2">
    <location>
        <begin position="3662"/>
        <end position="3673"/>
    </location>
</feature>
<dbReference type="Pfam" id="PF15445">
    <property type="entry name" value="ATS"/>
    <property type="match status" value="1"/>
</dbReference>
<feature type="domain" description="Duffy-antigen binding" evidence="4">
    <location>
        <begin position="129"/>
        <end position="309"/>
    </location>
</feature>
<dbReference type="InterPro" id="IPR042202">
    <property type="entry name" value="Duffy-ag-bd_sf"/>
</dbReference>
<keyword evidence="1" id="KW-0175">Coiled coil</keyword>
<name>A0A0L7LVT8_PLAF4</name>
<proteinExistence type="predicted"/>
<dbReference type="SMR" id="A0A0L7LVT8"/>
<dbReference type="Pfam" id="PF03011">
    <property type="entry name" value="PFEMP"/>
    <property type="match status" value="1"/>
</dbReference>
<dbReference type="SUPFAM" id="SSF140924">
    <property type="entry name" value="Duffy binding domain-like"/>
    <property type="match status" value="9"/>
</dbReference>